<dbReference type="GO" id="GO:0071268">
    <property type="term" value="P:homocysteine biosynthetic process"/>
    <property type="evidence" value="ECO:0007669"/>
    <property type="project" value="InterPro"/>
</dbReference>
<proteinExistence type="inferred from homology"/>
<accession>A0A5C4R5G2</accession>
<dbReference type="GO" id="GO:0005737">
    <property type="term" value="C:cytoplasm"/>
    <property type="evidence" value="ECO:0007669"/>
    <property type="project" value="TreeGrafter"/>
</dbReference>
<comment type="subunit">
    <text evidence="3">Homotetramer.</text>
</comment>
<evidence type="ECO:0000256" key="3">
    <source>
        <dbReference type="HAMAP-Rule" id="MF_02056"/>
    </source>
</evidence>
<gene>
    <name evidence="3 7" type="primary">metZ</name>
    <name evidence="7" type="ORF">FHD67_11705</name>
</gene>
<evidence type="ECO:0000256" key="6">
    <source>
        <dbReference type="SAM" id="MobiDB-lite"/>
    </source>
</evidence>
<comment type="cofactor">
    <cofactor evidence="1 3 5">
        <name>pyridoxal 5'-phosphate</name>
        <dbReference type="ChEBI" id="CHEBI:597326"/>
    </cofactor>
</comment>
<dbReference type="Proteomes" id="UP000304880">
    <property type="component" value="Unassembled WGS sequence"/>
</dbReference>
<dbReference type="EMBL" id="VDDC01000018">
    <property type="protein sequence ID" value="TNH39149.1"/>
    <property type="molecule type" value="Genomic_DNA"/>
</dbReference>
<comment type="pathway">
    <text evidence="3">Amino-acid biosynthesis; L-methionine biosynthesis via de novo pathway; L-homocysteine from O-succinyl-L-homoserine: step 1/1.</text>
</comment>
<organism evidence="7 8">
    <name type="scientific">Paracoccus haeundaensis</name>
    <dbReference type="NCBI Taxonomy" id="225362"/>
    <lineage>
        <taxon>Bacteria</taxon>
        <taxon>Pseudomonadati</taxon>
        <taxon>Pseudomonadota</taxon>
        <taxon>Alphaproteobacteria</taxon>
        <taxon>Rhodobacterales</taxon>
        <taxon>Paracoccaceae</taxon>
        <taxon>Paracoccus</taxon>
    </lineage>
</organism>
<feature type="compositionally biased region" description="Basic and acidic residues" evidence="6">
    <location>
        <begin position="1"/>
        <end position="10"/>
    </location>
</feature>
<comment type="caution">
    <text evidence="7">The sequence shown here is derived from an EMBL/GenBank/DDBJ whole genome shotgun (WGS) entry which is preliminary data.</text>
</comment>
<dbReference type="SUPFAM" id="SSF53383">
    <property type="entry name" value="PLP-dependent transferases"/>
    <property type="match status" value="1"/>
</dbReference>
<dbReference type="Pfam" id="PF01053">
    <property type="entry name" value="Cys_Met_Meta_PP"/>
    <property type="match status" value="1"/>
</dbReference>
<keyword evidence="3" id="KW-0486">Methionine biosynthesis</keyword>
<dbReference type="FunFam" id="3.40.640.10:FF:000046">
    <property type="entry name" value="Cystathionine gamma-lyase"/>
    <property type="match status" value="1"/>
</dbReference>
<evidence type="ECO:0000256" key="4">
    <source>
        <dbReference type="PIRSR" id="PIRSR001434-2"/>
    </source>
</evidence>
<dbReference type="GO" id="GO:0016765">
    <property type="term" value="F:transferase activity, transferring alkyl or aryl (other than methyl) groups"/>
    <property type="evidence" value="ECO:0007669"/>
    <property type="project" value="UniProtKB-UniRule"/>
</dbReference>
<evidence type="ECO:0000256" key="1">
    <source>
        <dbReference type="ARBA" id="ARBA00001933"/>
    </source>
</evidence>
<dbReference type="GO" id="GO:0016846">
    <property type="term" value="F:carbon-sulfur lyase activity"/>
    <property type="evidence" value="ECO:0007669"/>
    <property type="project" value="TreeGrafter"/>
</dbReference>
<dbReference type="PANTHER" id="PTHR11808:SF80">
    <property type="entry name" value="CYSTATHIONINE GAMMA-LYASE"/>
    <property type="match status" value="1"/>
</dbReference>
<name>A0A5C4R5G2_9RHOB</name>
<dbReference type="HAMAP" id="MF_02056">
    <property type="entry name" value="MetZ"/>
    <property type="match status" value="1"/>
</dbReference>
<dbReference type="GO" id="GO:0071266">
    <property type="term" value="P:'de novo' L-methionine biosynthetic process"/>
    <property type="evidence" value="ECO:0007669"/>
    <property type="project" value="UniProtKB-UniRule"/>
</dbReference>
<dbReference type="PANTHER" id="PTHR11808">
    <property type="entry name" value="TRANS-SULFURATION ENZYME FAMILY MEMBER"/>
    <property type="match status" value="1"/>
</dbReference>
<dbReference type="InterPro" id="IPR000277">
    <property type="entry name" value="Cys/Met-Metab_PyrdxlP-dep_enz"/>
</dbReference>
<evidence type="ECO:0000313" key="7">
    <source>
        <dbReference type="EMBL" id="TNH39149.1"/>
    </source>
</evidence>
<dbReference type="InterPro" id="IPR015421">
    <property type="entry name" value="PyrdxlP-dep_Trfase_major"/>
</dbReference>
<keyword evidence="3" id="KW-0028">Amino-acid biosynthesis</keyword>
<protein>
    <recommendedName>
        <fullName evidence="3">O-succinylhomoserine sulfhydrylase</fullName>
        <shortName evidence="3">OSH sulfhydrylase</shortName>
        <shortName evidence="3">OSHS sulfhydrylase</shortName>
        <ecNumber evidence="3">2.5.1.-</ecNumber>
    </recommendedName>
</protein>
<evidence type="ECO:0000256" key="2">
    <source>
        <dbReference type="ARBA" id="ARBA00022898"/>
    </source>
</evidence>
<dbReference type="GO" id="GO:0030170">
    <property type="term" value="F:pyridoxal phosphate binding"/>
    <property type="evidence" value="ECO:0007669"/>
    <property type="project" value="UniProtKB-UniRule"/>
</dbReference>
<reference evidence="7 8" key="1">
    <citation type="submission" date="2019-06" db="EMBL/GenBank/DDBJ databases">
        <authorList>
            <person name="Li J."/>
        </authorList>
    </citation>
    <scope>NUCLEOTIDE SEQUENCE [LARGE SCALE GENOMIC DNA]</scope>
    <source>
        <strain evidence="7 8">CGMCC 1.8012</strain>
    </source>
</reference>
<dbReference type="Gene3D" id="3.90.1150.10">
    <property type="entry name" value="Aspartate Aminotransferase, domain 1"/>
    <property type="match status" value="1"/>
</dbReference>
<dbReference type="AlphaFoldDB" id="A0A5C4R5G2"/>
<sequence>MSVSSDDKFTPRTPHPRTQAVHHGTRRSQYGEMAEAIFLTQGFVYPDAASAEARFQGTGPDEFIYARYGNPTSRMFEDRIAALEGTEDAFATASGMAAVNGAMFAMCKPGDHVVAARALFGSCLYVLDLLVRFGVKVSYVDGTDLDQWAAAITPGTRAVFFESVSNPTLEVIDIRAVADLAHAAGATVVVDNVFATPVFSRAVEQGADVVVYSATKHIDGGGRALAGVICGTRQFVREVAEPYLKHTGGAISPFHSWIMLNGLQTMDLRVRAQAEAAAGIAAALHGHPALSRVIYPGLADHPQHDLAMRQMGSGGTMIAMELAGGKEAAFAALDRLRIIAISNNLGDAKSIVTHPATTTHSRLTDEDKARLGITPGLLRLSVGLEDARDLTADLMDALQG</sequence>
<keyword evidence="8" id="KW-1185">Reference proteome</keyword>
<evidence type="ECO:0000313" key="8">
    <source>
        <dbReference type="Proteomes" id="UP000304880"/>
    </source>
</evidence>
<keyword evidence="2 3" id="KW-0663">Pyridoxal phosphate</keyword>
<dbReference type="EC" id="2.5.1.-" evidence="3"/>
<dbReference type="InterPro" id="IPR006234">
    <property type="entry name" value="O-succ-hSer_sulfhydrylase"/>
</dbReference>
<comment type="similarity">
    <text evidence="3">Belongs to the trans-sulfuration enzymes family. MetZ subfamily.</text>
</comment>
<comment type="catalytic activity">
    <reaction evidence="3">
        <text>O-succinyl-L-homoserine + hydrogen sulfide = L-homocysteine + succinate</text>
        <dbReference type="Rhea" id="RHEA:27826"/>
        <dbReference type="ChEBI" id="CHEBI:29919"/>
        <dbReference type="ChEBI" id="CHEBI:30031"/>
        <dbReference type="ChEBI" id="CHEBI:57661"/>
        <dbReference type="ChEBI" id="CHEBI:58199"/>
    </reaction>
</comment>
<dbReference type="RefSeq" id="WP_046001359.1">
    <property type="nucleotide sequence ID" value="NZ_VDDC01000018.1"/>
</dbReference>
<feature type="modified residue" description="N6-(pyridoxal phosphate)lysine" evidence="3 4">
    <location>
        <position position="216"/>
    </location>
</feature>
<dbReference type="PIRSF" id="PIRSF001434">
    <property type="entry name" value="CGS"/>
    <property type="match status" value="1"/>
</dbReference>
<evidence type="ECO:0000256" key="5">
    <source>
        <dbReference type="RuleBase" id="RU362118"/>
    </source>
</evidence>
<comment type="function">
    <text evidence="3">Catalyzes the formation of L-homocysteine from O-succinyl-L-homoserine (OSHS) and hydrogen sulfide.</text>
</comment>
<dbReference type="UniPathway" id="UPA00051">
    <property type="reaction ID" value="UER00449"/>
</dbReference>
<dbReference type="CDD" id="cd00614">
    <property type="entry name" value="CGS_like"/>
    <property type="match status" value="1"/>
</dbReference>
<dbReference type="InterPro" id="IPR015422">
    <property type="entry name" value="PyrdxlP-dep_Trfase_small"/>
</dbReference>
<dbReference type="Gene3D" id="3.40.640.10">
    <property type="entry name" value="Type I PLP-dependent aspartate aminotransferase-like (Major domain)"/>
    <property type="match status" value="1"/>
</dbReference>
<dbReference type="NCBIfam" id="TIGR01325">
    <property type="entry name" value="O_suc_HS_sulf"/>
    <property type="match status" value="1"/>
</dbReference>
<dbReference type="InterPro" id="IPR015424">
    <property type="entry name" value="PyrdxlP-dep_Trfase"/>
</dbReference>
<keyword evidence="3" id="KW-0808">Transferase</keyword>
<feature type="region of interest" description="Disordered" evidence="6">
    <location>
        <begin position="1"/>
        <end position="27"/>
    </location>
</feature>
<dbReference type="GO" id="GO:0019346">
    <property type="term" value="P:transsulfuration"/>
    <property type="evidence" value="ECO:0007669"/>
    <property type="project" value="InterPro"/>
</dbReference>